<dbReference type="PANTHER" id="PTHR12801">
    <property type="entry name" value="RNA EXONUCLEASE REXO1 / RECO3 FAMILY MEMBER-RELATED"/>
    <property type="match status" value="1"/>
</dbReference>
<evidence type="ECO:0000256" key="5">
    <source>
        <dbReference type="ARBA" id="ARBA00022839"/>
    </source>
</evidence>
<dbReference type="EMBL" id="DF237157">
    <property type="protein sequence ID" value="GAQ84834.1"/>
    <property type="molecule type" value="Genomic_DNA"/>
</dbReference>
<gene>
    <name evidence="9" type="ORF">KFL_002080110</name>
</gene>
<feature type="compositionally biased region" description="Basic and acidic residues" evidence="7">
    <location>
        <begin position="620"/>
        <end position="630"/>
    </location>
</feature>
<dbReference type="AlphaFoldDB" id="A0A1Y1I1P1"/>
<feature type="compositionally biased region" description="Basic and acidic residues" evidence="7">
    <location>
        <begin position="769"/>
        <end position="796"/>
    </location>
</feature>
<protein>
    <submittedName>
        <fullName evidence="9">Exonuclease family protein</fullName>
    </submittedName>
</protein>
<keyword evidence="6" id="KW-0539">Nucleus</keyword>
<dbReference type="InterPro" id="IPR036397">
    <property type="entry name" value="RNaseH_sf"/>
</dbReference>
<feature type="region of interest" description="Disordered" evidence="7">
    <location>
        <begin position="28"/>
        <end position="57"/>
    </location>
</feature>
<dbReference type="GO" id="GO:0003676">
    <property type="term" value="F:nucleic acid binding"/>
    <property type="evidence" value="ECO:0007669"/>
    <property type="project" value="InterPro"/>
</dbReference>
<keyword evidence="3" id="KW-0540">Nuclease</keyword>
<dbReference type="Gene3D" id="3.30.420.10">
    <property type="entry name" value="Ribonuclease H-like superfamily/Ribonuclease H"/>
    <property type="match status" value="1"/>
</dbReference>
<name>A0A1Y1I1P1_KLENI</name>
<keyword evidence="4" id="KW-0378">Hydrolase</keyword>
<feature type="compositionally biased region" description="Basic and acidic residues" evidence="7">
    <location>
        <begin position="522"/>
        <end position="531"/>
    </location>
</feature>
<dbReference type="InterPro" id="IPR012337">
    <property type="entry name" value="RNaseH-like_sf"/>
</dbReference>
<keyword evidence="5 9" id="KW-0269">Exonuclease</keyword>
<dbReference type="GO" id="GO:0005634">
    <property type="term" value="C:nucleus"/>
    <property type="evidence" value="ECO:0000318"/>
    <property type="project" value="GO_Central"/>
</dbReference>
<feature type="compositionally biased region" description="Basic and acidic residues" evidence="7">
    <location>
        <begin position="569"/>
        <end position="605"/>
    </location>
</feature>
<dbReference type="SUPFAM" id="SSF53098">
    <property type="entry name" value="Ribonuclease H-like"/>
    <property type="match status" value="1"/>
</dbReference>
<dbReference type="OrthoDB" id="16516at2759"/>
<dbReference type="InterPro" id="IPR047021">
    <property type="entry name" value="REXO1/3/4-like"/>
</dbReference>
<dbReference type="STRING" id="105231.A0A1Y1I1P1"/>
<evidence type="ECO:0000256" key="4">
    <source>
        <dbReference type="ARBA" id="ARBA00022801"/>
    </source>
</evidence>
<dbReference type="OMA" id="YPIDYSF"/>
<organism evidence="9 10">
    <name type="scientific">Klebsormidium nitens</name>
    <name type="common">Green alga</name>
    <name type="synonym">Ulothrix nitens</name>
    <dbReference type="NCBI Taxonomy" id="105231"/>
    <lineage>
        <taxon>Eukaryota</taxon>
        <taxon>Viridiplantae</taxon>
        <taxon>Streptophyta</taxon>
        <taxon>Klebsormidiophyceae</taxon>
        <taxon>Klebsormidiales</taxon>
        <taxon>Klebsormidiaceae</taxon>
        <taxon>Klebsormidium</taxon>
    </lineage>
</organism>
<evidence type="ECO:0000313" key="9">
    <source>
        <dbReference type="EMBL" id="GAQ84834.1"/>
    </source>
</evidence>
<sequence length="815" mass="89381">MGGQDALEGFVPGDHDLLVKIVKETQRRGSAGSKGPWKSFLATLPRGDPSKPIQNDPARRDWQTLAAFCATLTTDEDVDLVRRMRGWFAWLREEERLERDDPFPDSPEQGLVARTRAHPTYKQAYDLPAYQEGWALSRRGGVSDAPSRTRLLSVDCEMCKAEGNAKELVRLSVVDQSLEVLLSEFVKPSAKVLDYRTEITGASAKLLGKVTYSHADAQKAVLELLSEPGTILVGHGLQHDLRALRIDHRRVIDTSLIFSYQGLPTAIPSLGDLCRAVLEVGFREGGPEQAHDSIEDAKIPMRLVLHEMKKGPTAPLAVPDFKVDKSELSKLFLHKIPKGTPREDLARAFASELGAHVQMATWGASGMGTTFALFKNPEVANAAFKALVGKEHKDALGRAQKSVTVLPPADAPEGQKVTFTVRKMGCHNGAAFGVKKKGSIAAEGLKDGVTKLENGGKEKVKKGLKEGGRNEKINGVKKGKEARGEKINGIKKVKEAKGKGSGEDNGAEERRVKGNGSSEKGALPERVKQDEEVGGESAKKATKHGKSSAERRRAKRALQRGDGVAGGVNREKMDGQERTGSDTKGRKGSEKDEKRGKGSERNEKEKKRKRRMEGESADGEAAKEKGSKGKESKKRRVSEEGGEKHKRRSLDGLLDTGVKRKRGDGEGRGEKRARRSEPSATQQTLMEIQKLLASVGKSGGIHPNGKDSTSKKSREGNVRREFSEHRSKSRRGEEKSGEKRRTARKEERNKDSERKGESERKSDSKRKRDREEKEGAKGAKGSEKKLKRELAKKDDQLATLTKLVLVMAKTDLTSA</sequence>
<feature type="compositionally biased region" description="Basic and acidic residues" evidence="7">
    <location>
        <begin position="704"/>
        <end position="762"/>
    </location>
</feature>
<dbReference type="CDD" id="cd06145">
    <property type="entry name" value="REX1_like"/>
    <property type="match status" value="1"/>
</dbReference>
<dbReference type="InterPro" id="IPR013520">
    <property type="entry name" value="Ribonucl_H"/>
</dbReference>
<comment type="similarity">
    <text evidence="2">Belongs to the REXO1/REXO3 family.</text>
</comment>
<evidence type="ECO:0000256" key="7">
    <source>
        <dbReference type="SAM" id="MobiDB-lite"/>
    </source>
</evidence>
<evidence type="ECO:0000256" key="2">
    <source>
        <dbReference type="ARBA" id="ARBA00006357"/>
    </source>
</evidence>
<dbReference type="SMART" id="SM00479">
    <property type="entry name" value="EXOIII"/>
    <property type="match status" value="1"/>
</dbReference>
<dbReference type="Proteomes" id="UP000054558">
    <property type="component" value="Unassembled WGS sequence"/>
</dbReference>
<comment type="subcellular location">
    <subcellularLocation>
        <location evidence="1">Nucleus</location>
    </subcellularLocation>
</comment>
<evidence type="ECO:0000256" key="6">
    <source>
        <dbReference type="ARBA" id="ARBA00023242"/>
    </source>
</evidence>
<keyword evidence="10" id="KW-1185">Reference proteome</keyword>
<feature type="compositionally biased region" description="Basic and acidic residues" evidence="7">
    <location>
        <begin position="456"/>
        <end position="512"/>
    </location>
</feature>
<evidence type="ECO:0000256" key="1">
    <source>
        <dbReference type="ARBA" id="ARBA00004123"/>
    </source>
</evidence>
<reference evidence="9 10" key="1">
    <citation type="journal article" date="2014" name="Nat. Commun.">
        <title>Klebsormidium flaccidum genome reveals primary factors for plant terrestrial adaptation.</title>
        <authorList>
            <person name="Hori K."/>
            <person name="Maruyama F."/>
            <person name="Fujisawa T."/>
            <person name="Togashi T."/>
            <person name="Yamamoto N."/>
            <person name="Seo M."/>
            <person name="Sato S."/>
            <person name="Yamada T."/>
            <person name="Mori H."/>
            <person name="Tajima N."/>
            <person name="Moriyama T."/>
            <person name="Ikeuchi M."/>
            <person name="Watanabe M."/>
            <person name="Wada H."/>
            <person name="Kobayashi K."/>
            <person name="Saito M."/>
            <person name="Masuda T."/>
            <person name="Sasaki-Sekimoto Y."/>
            <person name="Mashiguchi K."/>
            <person name="Awai K."/>
            <person name="Shimojima M."/>
            <person name="Masuda S."/>
            <person name="Iwai M."/>
            <person name="Nobusawa T."/>
            <person name="Narise T."/>
            <person name="Kondo S."/>
            <person name="Saito H."/>
            <person name="Sato R."/>
            <person name="Murakawa M."/>
            <person name="Ihara Y."/>
            <person name="Oshima-Yamada Y."/>
            <person name="Ohtaka K."/>
            <person name="Satoh M."/>
            <person name="Sonobe K."/>
            <person name="Ishii M."/>
            <person name="Ohtani R."/>
            <person name="Kanamori-Sato M."/>
            <person name="Honoki R."/>
            <person name="Miyazaki D."/>
            <person name="Mochizuki H."/>
            <person name="Umetsu J."/>
            <person name="Higashi K."/>
            <person name="Shibata D."/>
            <person name="Kamiya Y."/>
            <person name="Sato N."/>
            <person name="Nakamura Y."/>
            <person name="Tabata S."/>
            <person name="Ida S."/>
            <person name="Kurokawa K."/>
            <person name="Ohta H."/>
        </authorList>
    </citation>
    <scope>NUCLEOTIDE SEQUENCE [LARGE SCALE GENOMIC DNA]</scope>
    <source>
        <strain evidence="9 10">NIES-2285</strain>
    </source>
</reference>
<dbReference type="PANTHER" id="PTHR12801:SF115">
    <property type="entry name" value="FI18136P1-RELATED"/>
    <property type="match status" value="1"/>
</dbReference>
<accession>A0A1Y1I1P1</accession>
<feature type="compositionally biased region" description="Basic residues" evidence="7">
    <location>
        <begin position="540"/>
        <end position="558"/>
    </location>
</feature>
<feature type="region of interest" description="Disordered" evidence="7">
    <location>
        <begin position="456"/>
        <end position="799"/>
    </location>
</feature>
<proteinExistence type="inferred from homology"/>
<dbReference type="GO" id="GO:0004527">
    <property type="term" value="F:exonuclease activity"/>
    <property type="evidence" value="ECO:0000318"/>
    <property type="project" value="GO_Central"/>
</dbReference>
<evidence type="ECO:0000313" key="10">
    <source>
        <dbReference type="Proteomes" id="UP000054558"/>
    </source>
</evidence>
<dbReference type="GO" id="GO:0031125">
    <property type="term" value="P:rRNA 3'-end processing"/>
    <property type="evidence" value="ECO:0000318"/>
    <property type="project" value="GO_Central"/>
</dbReference>
<evidence type="ECO:0000259" key="8">
    <source>
        <dbReference type="SMART" id="SM00479"/>
    </source>
</evidence>
<evidence type="ECO:0000256" key="3">
    <source>
        <dbReference type="ARBA" id="ARBA00022722"/>
    </source>
</evidence>
<dbReference type="InterPro" id="IPR034922">
    <property type="entry name" value="REX1-like_exo"/>
</dbReference>
<feature type="domain" description="Exonuclease" evidence="8">
    <location>
        <begin position="150"/>
        <end position="313"/>
    </location>
</feature>